<evidence type="ECO:0000313" key="1">
    <source>
        <dbReference type="EMBL" id="RND87397.1"/>
    </source>
</evidence>
<accession>A0A422MCU9</accession>
<dbReference type="Gene3D" id="2.40.10.410">
    <property type="entry name" value="FlgT, C-terminal domain"/>
    <property type="match status" value="1"/>
</dbReference>
<dbReference type="AlphaFoldDB" id="A0A422MCU9"/>
<sequence>MEKYKVVKIIDNESLVINAGETDQIKVGDEFRIVNSNGEKITDPDTGESLGTLDEIKGTVTAVVIYPHLTVAKAPYETQFDYGLEPDRLPLNVDPAQITGGYSTDNPSPIQIGDIAQLIK</sequence>
<dbReference type="RefSeq" id="WP_128518851.1">
    <property type="nucleotide sequence ID" value="NZ_LKFU01000046.1"/>
</dbReference>
<comment type="caution">
    <text evidence="1">The sequence shown here is derived from an EMBL/GenBank/DDBJ whole genome shotgun (WGS) entry which is preliminary data.</text>
</comment>
<dbReference type="Proteomes" id="UP000285532">
    <property type="component" value="Unassembled WGS sequence"/>
</dbReference>
<name>A0A422MCU9_LACPA</name>
<protein>
    <submittedName>
        <fullName evidence="1">Uncharacterized protein</fullName>
    </submittedName>
</protein>
<reference evidence="1 2" key="1">
    <citation type="journal article" date="2018" name="Front. Microbiol.">
        <title>Conversion of Methionine to Cysteine in Lactobacillus paracasei Depends on the Highly Mobile cysK-ctl-cysE Gene Cluster.</title>
        <authorList>
            <person name="Wuthrich D."/>
            <person name="Irmler S."/>
            <person name="Berthoud H."/>
            <person name="Guggenbuhl B."/>
            <person name="Eugster E."/>
            <person name="Bruggmann R."/>
        </authorList>
    </citation>
    <scope>NUCLEOTIDE SEQUENCE [LARGE SCALE GENOMIC DNA]</scope>
    <source>
        <strain evidence="1 2">FAM18172</strain>
    </source>
</reference>
<proteinExistence type="predicted"/>
<gene>
    <name evidence="1" type="ORF">FAM18172_00921</name>
</gene>
<dbReference type="InterPro" id="IPR038165">
    <property type="entry name" value="FlgT_C_sf"/>
</dbReference>
<evidence type="ECO:0000313" key="2">
    <source>
        <dbReference type="Proteomes" id="UP000285532"/>
    </source>
</evidence>
<dbReference type="EMBL" id="LKFU01000046">
    <property type="protein sequence ID" value="RND87397.1"/>
    <property type="molecule type" value="Genomic_DNA"/>
</dbReference>
<organism evidence="1 2">
    <name type="scientific">Lacticaseibacillus paracasei</name>
    <name type="common">Lactobacillus paracasei</name>
    <dbReference type="NCBI Taxonomy" id="1597"/>
    <lineage>
        <taxon>Bacteria</taxon>
        <taxon>Bacillati</taxon>
        <taxon>Bacillota</taxon>
        <taxon>Bacilli</taxon>
        <taxon>Lactobacillales</taxon>
        <taxon>Lactobacillaceae</taxon>
        <taxon>Lacticaseibacillus</taxon>
    </lineage>
</organism>